<name>G6AUR3_9BACT</name>
<gene>
    <name evidence="1" type="ORF">HMPREF0673_00348</name>
</gene>
<reference evidence="1 2" key="1">
    <citation type="submission" date="2011-08" db="EMBL/GenBank/DDBJ databases">
        <authorList>
            <person name="Weinstock G."/>
            <person name="Sodergren E."/>
            <person name="Clifton S."/>
            <person name="Fulton L."/>
            <person name="Fulton B."/>
            <person name="Courtney L."/>
            <person name="Fronick C."/>
            <person name="Harrison M."/>
            <person name="Strong C."/>
            <person name="Farmer C."/>
            <person name="Delahaunty K."/>
            <person name="Markovic C."/>
            <person name="Hall O."/>
            <person name="Minx P."/>
            <person name="Tomlinson C."/>
            <person name="Mitreva M."/>
            <person name="Hou S."/>
            <person name="Chen J."/>
            <person name="Wollam A."/>
            <person name="Pepin K.H."/>
            <person name="Johnson M."/>
            <person name="Bhonagiri V."/>
            <person name="Zhang X."/>
            <person name="Suruliraj S."/>
            <person name="Warren W."/>
            <person name="Chinwalla A."/>
            <person name="Mardis E.R."/>
            <person name="Wilson R.K."/>
        </authorList>
    </citation>
    <scope>NUCLEOTIDE SEQUENCE [LARGE SCALE GENOMIC DNA]</scope>
    <source>
        <strain evidence="1 2">DSM 18206</strain>
    </source>
</reference>
<evidence type="ECO:0000313" key="2">
    <source>
        <dbReference type="Proteomes" id="UP000004407"/>
    </source>
</evidence>
<accession>G6AUR3</accession>
<proteinExistence type="predicted"/>
<dbReference type="AlphaFoldDB" id="G6AUR3"/>
<organism evidence="1 2">
    <name type="scientific">Leyella stercorea DSM 18206</name>
    <dbReference type="NCBI Taxonomy" id="1002367"/>
    <lineage>
        <taxon>Bacteria</taxon>
        <taxon>Pseudomonadati</taxon>
        <taxon>Bacteroidota</taxon>
        <taxon>Bacteroidia</taxon>
        <taxon>Bacteroidales</taxon>
        <taxon>Prevotellaceae</taxon>
        <taxon>Leyella</taxon>
    </lineage>
</organism>
<dbReference type="EMBL" id="AFZZ01000044">
    <property type="protein sequence ID" value="EHJ41834.1"/>
    <property type="molecule type" value="Genomic_DNA"/>
</dbReference>
<evidence type="ECO:0000313" key="1">
    <source>
        <dbReference type="EMBL" id="EHJ41834.1"/>
    </source>
</evidence>
<sequence length="48" mass="5649">MQIEDNTKQVHLFFIVEMQPNLSKVSANRRHYKISSLIFIVEIKVISC</sequence>
<comment type="caution">
    <text evidence="1">The sequence shown here is derived from an EMBL/GenBank/DDBJ whole genome shotgun (WGS) entry which is preliminary data.</text>
</comment>
<protein>
    <submittedName>
        <fullName evidence="1">Uncharacterized protein</fullName>
    </submittedName>
</protein>
<dbReference type="Proteomes" id="UP000004407">
    <property type="component" value="Unassembled WGS sequence"/>
</dbReference>
<dbReference type="HOGENOM" id="CLU_3156408_0_0_10"/>